<evidence type="ECO:0000313" key="1">
    <source>
        <dbReference type="Ensembl" id="ENSPCEP00000016406.1"/>
    </source>
</evidence>
<reference evidence="1" key="2">
    <citation type="submission" date="2025-09" db="UniProtKB">
        <authorList>
            <consortium name="Ensembl"/>
        </authorList>
    </citation>
    <scope>IDENTIFICATION</scope>
</reference>
<dbReference type="AlphaFoldDB" id="A0A8C8S9M1"/>
<proteinExistence type="predicted"/>
<organism evidence="1 2">
    <name type="scientific">Pelusios castaneus</name>
    <name type="common">West African mud turtle</name>
    <dbReference type="NCBI Taxonomy" id="367368"/>
    <lineage>
        <taxon>Eukaryota</taxon>
        <taxon>Metazoa</taxon>
        <taxon>Chordata</taxon>
        <taxon>Craniata</taxon>
        <taxon>Vertebrata</taxon>
        <taxon>Euteleostomi</taxon>
        <taxon>Archelosauria</taxon>
        <taxon>Testudinata</taxon>
        <taxon>Testudines</taxon>
        <taxon>Pleurodira</taxon>
        <taxon>Pelomedusidae</taxon>
        <taxon>Pelusios</taxon>
    </lineage>
</organism>
<reference evidence="1" key="1">
    <citation type="submission" date="2025-08" db="UniProtKB">
        <authorList>
            <consortium name="Ensembl"/>
        </authorList>
    </citation>
    <scope>IDENTIFICATION</scope>
</reference>
<keyword evidence="2" id="KW-1185">Reference proteome</keyword>
<accession>A0A8C8S9M1</accession>
<dbReference type="Ensembl" id="ENSPCET00000016978.1">
    <property type="protein sequence ID" value="ENSPCEP00000016406.1"/>
    <property type="gene ID" value="ENSPCEG00000012896.1"/>
</dbReference>
<evidence type="ECO:0000313" key="2">
    <source>
        <dbReference type="Proteomes" id="UP000694393"/>
    </source>
</evidence>
<sequence>MEGPSGAGCLLQQPGHGPRLLRLGDQHGVAAQHHRLVFHLVPVDPGEDPRVAPVGHAVGDAVEQVGVAGPPAALLARGHAEAVGSHPSLSPPPRIWVARVAPSRSPYPTAAGVERDAPMPLALARL</sequence>
<dbReference type="Proteomes" id="UP000694393">
    <property type="component" value="Unplaced"/>
</dbReference>
<protein>
    <submittedName>
        <fullName evidence="1">Uncharacterized protein</fullName>
    </submittedName>
</protein>
<name>A0A8C8S9M1_9SAUR</name>